<dbReference type="InterPro" id="IPR050437">
    <property type="entry name" value="Ribos_protein_bS1-like"/>
</dbReference>
<dbReference type="PANTHER" id="PTHR10724:SF7">
    <property type="entry name" value="SMALL RIBOSOMAL SUBUNIT PROTEIN BS1C"/>
    <property type="match status" value="1"/>
</dbReference>
<proteinExistence type="inferred from homology"/>
<evidence type="ECO:0000259" key="4">
    <source>
        <dbReference type="PROSITE" id="PS50126"/>
    </source>
</evidence>
<evidence type="ECO:0000313" key="5">
    <source>
        <dbReference type="EMBL" id="QND78567.1"/>
    </source>
</evidence>
<accession>A0A7G6UHS0</accession>
<dbReference type="InterPro" id="IPR012340">
    <property type="entry name" value="NA-bd_OB-fold"/>
</dbReference>
<evidence type="ECO:0000313" key="6">
    <source>
        <dbReference type="Proteomes" id="UP000515745"/>
    </source>
</evidence>
<evidence type="ECO:0000256" key="3">
    <source>
        <dbReference type="ARBA" id="ARBA00023274"/>
    </source>
</evidence>
<dbReference type="GO" id="GO:0003729">
    <property type="term" value="F:mRNA binding"/>
    <property type="evidence" value="ECO:0007669"/>
    <property type="project" value="TreeGrafter"/>
</dbReference>
<reference evidence="5 6" key="1">
    <citation type="submission" date="2020-07" db="EMBL/GenBank/DDBJ databases">
        <title>Mutational pressure drives differential genome stability in two bacterial endosymbionts of sap feeding insects.</title>
        <authorList>
            <person name="Waneka G."/>
        </authorList>
    </citation>
    <scope>NUCLEOTIDE SEQUENCE [LARGE SCALE GENOMIC DNA]</scope>
    <source>
        <strain evidence="5">NAS-MSEV</strain>
    </source>
</reference>
<comment type="similarity">
    <text evidence="1">Belongs to the bacterial ribosomal protein bS1 family.</text>
</comment>
<dbReference type="PANTHER" id="PTHR10724">
    <property type="entry name" value="30S RIBOSOMAL PROTEIN S1"/>
    <property type="match status" value="1"/>
</dbReference>
<dbReference type="Gene3D" id="2.40.50.140">
    <property type="entry name" value="Nucleic acid-binding proteins"/>
    <property type="match status" value="2"/>
</dbReference>
<keyword evidence="2 5" id="KW-0689">Ribosomal protein</keyword>
<dbReference type="GO" id="GO:0006412">
    <property type="term" value="P:translation"/>
    <property type="evidence" value="ECO:0007669"/>
    <property type="project" value="TreeGrafter"/>
</dbReference>
<feature type="domain" description="S1 motif" evidence="4">
    <location>
        <begin position="110"/>
        <end position="175"/>
    </location>
</feature>
<dbReference type="PROSITE" id="PS50126">
    <property type="entry name" value="S1"/>
    <property type="match status" value="2"/>
</dbReference>
<dbReference type="GO" id="GO:0003735">
    <property type="term" value="F:structural constituent of ribosome"/>
    <property type="evidence" value="ECO:0007669"/>
    <property type="project" value="TreeGrafter"/>
</dbReference>
<gene>
    <name evidence="5" type="primary">rpsA</name>
    <name evidence="5" type="ORF">NASMSEV_112</name>
</gene>
<sequence length="354" mass="42478">MNIIKRHNKISIFLKNKDLINKLYKKNIIISKILQIQKKFIIFDGNLKSEYFLKKNEFFDNKEILEVKEGDYIELFLINIENNCNIIETSRKKLKNYIFWKKILIFYIKKKFIKGSVINKIKGGYSISINDFKCFLPFSCSDKKISNFSYYIGRKLYFLIFKVDFIKKNIILSRKIILNKVLNIKRRIFFKNIKVGCLLKGIIKSISNYYIFIDIGYLDCISYYKDIFWGNYKYANEFLKIGQSLIALVLKIDKRNYRIFLGIKQIFNFWKYVSKFKNSLKYVRILKLNNNNIYIVLCKNLIASIGNFLGKKTKKYLNINSYRKIKIKNFNYKRKRLIFNFNPPLAQQDRAVAF</sequence>
<dbReference type="Pfam" id="PF00575">
    <property type="entry name" value="S1"/>
    <property type="match status" value="1"/>
</dbReference>
<dbReference type="SUPFAM" id="SSF50249">
    <property type="entry name" value="Nucleic acid-binding proteins"/>
    <property type="match status" value="2"/>
</dbReference>
<name>A0A7G6UHS0_9PROT</name>
<dbReference type="EMBL" id="CP060019">
    <property type="protein sequence ID" value="QND78567.1"/>
    <property type="molecule type" value="Genomic_DNA"/>
</dbReference>
<dbReference type="AlphaFoldDB" id="A0A7G6UHS0"/>
<dbReference type="SMART" id="SM00316">
    <property type="entry name" value="S1"/>
    <property type="match status" value="3"/>
</dbReference>
<dbReference type="InterPro" id="IPR003029">
    <property type="entry name" value="S1_domain"/>
</dbReference>
<keyword evidence="3" id="KW-0687">Ribonucleoprotein</keyword>
<protein>
    <submittedName>
        <fullName evidence="5">SSU ribosomal protein S1p</fullName>
    </submittedName>
</protein>
<dbReference type="PRINTS" id="PR00681">
    <property type="entry name" value="RIBOSOMALS1"/>
</dbReference>
<evidence type="ECO:0000256" key="1">
    <source>
        <dbReference type="ARBA" id="ARBA00006767"/>
    </source>
</evidence>
<evidence type="ECO:0000256" key="2">
    <source>
        <dbReference type="ARBA" id="ARBA00022980"/>
    </source>
</evidence>
<dbReference type="Proteomes" id="UP000515745">
    <property type="component" value="Chromosome"/>
</dbReference>
<dbReference type="InterPro" id="IPR035104">
    <property type="entry name" value="Ribosomal_protein_S1-like"/>
</dbReference>
<dbReference type="GO" id="GO:0022627">
    <property type="term" value="C:cytosolic small ribosomal subunit"/>
    <property type="evidence" value="ECO:0007669"/>
    <property type="project" value="TreeGrafter"/>
</dbReference>
<organism evidence="5 6">
    <name type="scientific">Candidatus Nasuia deltocephalincola</name>
    <dbReference type="NCBI Taxonomy" id="1160784"/>
    <lineage>
        <taxon>Bacteria</taxon>
        <taxon>Pseudomonadati</taxon>
        <taxon>Pseudomonadota</taxon>
        <taxon>Betaproteobacteria</taxon>
        <taxon>Candidatus Nasuia</taxon>
    </lineage>
</organism>
<feature type="domain" description="S1 motif" evidence="4">
    <location>
        <begin position="196"/>
        <end position="264"/>
    </location>
</feature>